<dbReference type="Proteomes" id="UP000244773">
    <property type="component" value="Segment"/>
</dbReference>
<protein>
    <submittedName>
        <fullName evidence="3">Putative ion channel</fullName>
    </submittedName>
</protein>
<dbReference type="Gene3D" id="1.10.287.70">
    <property type="match status" value="1"/>
</dbReference>
<dbReference type="Pfam" id="PF07885">
    <property type="entry name" value="Ion_trans_2"/>
    <property type="match status" value="1"/>
</dbReference>
<sequence length="81" mass="9234">MSFVAKVAVHIILIITFFVINLTINITNKNAFSKELTTLDVFYYTVTTWTTTGYGDIYPVITVSKMIAVTKMLLFLVILMY</sequence>
<evidence type="ECO:0000313" key="4">
    <source>
        <dbReference type="Proteomes" id="UP000244773"/>
    </source>
</evidence>
<keyword evidence="4" id="KW-1185">Reference proteome</keyword>
<dbReference type="InterPro" id="IPR013099">
    <property type="entry name" value="K_chnl_dom"/>
</dbReference>
<accession>A0A2P0VMK2</accession>
<evidence type="ECO:0000313" key="3">
    <source>
        <dbReference type="EMBL" id="AUF82121.1"/>
    </source>
</evidence>
<dbReference type="SUPFAM" id="SSF81324">
    <property type="entry name" value="Voltage-gated potassium channels"/>
    <property type="match status" value="1"/>
</dbReference>
<gene>
    <name evidence="3" type="ORF">TetV_029</name>
</gene>
<dbReference type="EMBL" id="KY322437">
    <property type="protein sequence ID" value="AUF82121.1"/>
    <property type="molecule type" value="Genomic_DNA"/>
</dbReference>
<evidence type="ECO:0000259" key="2">
    <source>
        <dbReference type="Pfam" id="PF07885"/>
    </source>
</evidence>
<keyword evidence="1" id="KW-0812">Transmembrane</keyword>
<feature type="transmembrane region" description="Helical" evidence="1">
    <location>
        <begin position="7"/>
        <end position="26"/>
    </location>
</feature>
<keyword evidence="1" id="KW-0472">Membrane</keyword>
<feature type="transmembrane region" description="Helical" evidence="1">
    <location>
        <begin position="57"/>
        <end position="79"/>
    </location>
</feature>
<reference evidence="3" key="1">
    <citation type="journal article" date="2018" name="Virology">
        <title>A giant virus infecting green algae encodes key fermentation genes.</title>
        <authorList>
            <person name="Schvarcz C.R."/>
            <person name="Steward G.F."/>
        </authorList>
    </citation>
    <scope>NUCLEOTIDE SEQUENCE [LARGE SCALE GENOMIC DNA]</scope>
</reference>
<evidence type="ECO:0000256" key="1">
    <source>
        <dbReference type="SAM" id="Phobius"/>
    </source>
</evidence>
<organism evidence="3">
    <name type="scientific">Tetraselmis virus 1</name>
    <dbReference type="NCBI Taxonomy" id="2060617"/>
    <lineage>
        <taxon>Viruses</taxon>
        <taxon>Varidnaviria</taxon>
        <taxon>Bamfordvirae</taxon>
        <taxon>Nucleocytoviricota</taxon>
        <taxon>Megaviricetes</taxon>
        <taxon>Imitervirales</taxon>
        <taxon>Allomimiviridae</taxon>
        <taxon>Oceanusvirus</taxon>
        <taxon>Oceanusvirus kaneohense</taxon>
    </lineage>
</organism>
<proteinExistence type="predicted"/>
<feature type="domain" description="Potassium channel" evidence="2">
    <location>
        <begin position="13"/>
        <end position="79"/>
    </location>
</feature>
<name>A0A2P0VMK2_9VIRU</name>
<keyword evidence="1" id="KW-1133">Transmembrane helix</keyword>